<evidence type="ECO:0000313" key="2">
    <source>
        <dbReference type="EMBL" id="MXP46704.1"/>
    </source>
</evidence>
<feature type="region of interest" description="Disordered" evidence="1">
    <location>
        <begin position="1"/>
        <end position="30"/>
    </location>
</feature>
<protein>
    <recommendedName>
        <fullName evidence="4">DUF883 domain-containing protein</fullName>
    </recommendedName>
</protein>
<dbReference type="RefSeq" id="WP_160729910.1">
    <property type="nucleotide sequence ID" value="NZ_WTYP01000001.1"/>
</dbReference>
<evidence type="ECO:0008006" key="4">
    <source>
        <dbReference type="Google" id="ProtNLM"/>
    </source>
</evidence>
<keyword evidence="3" id="KW-1185">Reference proteome</keyword>
<evidence type="ECO:0000256" key="1">
    <source>
        <dbReference type="SAM" id="MobiDB-lite"/>
    </source>
</evidence>
<organism evidence="2 3">
    <name type="scientific">Pontixanthobacter luteolus</name>
    <dbReference type="NCBI Taxonomy" id="295089"/>
    <lineage>
        <taxon>Bacteria</taxon>
        <taxon>Pseudomonadati</taxon>
        <taxon>Pseudomonadota</taxon>
        <taxon>Alphaproteobacteria</taxon>
        <taxon>Sphingomonadales</taxon>
        <taxon>Erythrobacteraceae</taxon>
        <taxon>Pontixanthobacter</taxon>
    </lineage>
</organism>
<dbReference type="AlphaFoldDB" id="A0A6I4V2T8"/>
<proteinExistence type="predicted"/>
<accession>A0A6I4V2T8</accession>
<dbReference type="Proteomes" id="UP000471435">
    <property type="component" value="Unassembled WGS sequence"/>
</dbReference>
<evidence type="ECO:0000313" key="3">
    <source>
        <dbReference type="Proteomes" id="UP000471435"/>
    </source>
</evidence>
<name>A0A6I4V2T8_9SPHN</name>
<feature type="region of interest" description="Disordered" evidence="1">
    <location>
        <begin position="140"/>
        <end position="163"/>
    </location>
</feature>
<dbReference type="EMBL" id="WTYP01000001">
    <property type="protein sequence ID" value="MXP46704.1"/>
    <property type="molecule type" value="Genomic_DNA"/>
</dbReference>
<reference evidence="2 3" key="1">
    <citation type="submission" date="2019-12" db="EMBL/GenBank/DDBJ databases">
        <title>Genomic-based taxomic classification of the family Erythrobacteraceae.</title>
        <authorList>
            <person name="Xu L."/>
        </authorList>
    </citation>
    <scope>NUCLEOTIDE SEQUENCE [LARGE SCALE GENOMIC DNA]</scope>
    <source>
        <strain evidence="2 3">SW-109</strain>
    </source>
</reference>
<sequence>MSSEEKRQALKAKIEAAEKRNEERSLGDMAKEATDKATDFVKEHPFATLAGVAVVGLAIGAMTRPGRRAGQQVGRKASSLASYATELGLAYASGMMATAGNVAEAGKDKLEDFGDALNDNAGALRRQAAYKSGNAAAAARGFTREAGKKAGRSIRDLRNRAGK</sequence>
<dbReference type="OrthoDB" id="7428389at2"/>
<comment type="caution">
    <text evidence="2">The sequence shown here is derived from an EMBL/GenBank/DDBJ whole genome shotgun (WGS) entry which is preliminary data.</text>
</comment>
<feature type="compositionally biased region" description="Basic and acidic residues" evidence="1">
    <location>
        <begin position="142"/>
        <end position="163"/>
    </location>
</feature>
<gene>
    <name evidence="2" type="ORF">GRI43_04755</name>
</gene>